<feature type="domain" description="Axin beta-catenin binding" evidence="2">
    <location>
        <begin position="81"/>
        <end position="109"/>
    </location>
</feature>
<dbReference type="EMBL" id="WNYA01010398">
    <property type="protein sequence ID" value="KAG8540461.1"/>
    <property type="molecule type" value="Genomic_DNA"/>
</dbReference>
<evidence type="ECO:0000313" key="4">
    <source>
        <dbReference type="Proteomes" id="UP000824782"/>
    </source>
</evidence>
<dbReference type="InterPro" id="IPR014936">
    <property type="entry name" value="Axin_b-cat-bd"/>
</dbReference>
<dbReference type="GO" id="GO:0032436">
    <property type="term" value="P:positive regulation of proteasomal ubiquitin-dependent protein catabolic process"/>
    <property type="evidence" value="ECO:0007669"/>
    <property type="project" value="TreeGrafter"/>
</dbReference>
<dbReference type="GO" id="GO:0060090">
    <property type="term" value="F:molecular adaptor activity"/>
    <property type="evidence" value="ECO:0007669"/>
    <property type="project" value="TreeGrafter"/>
</dbReference>
<dbReference type="GO" id="GO:0031625">
    <property type="term" value="F:ubiquitin protein ligase binding"/>
    <property type="evidence" value="ECO:0007669"/>
    <property type="project" value="TreeGrafter"/>
</dbReference>
<protein>
    <recommendedName>
        <fullName evidence="2">Axin beta-catenin binding domain-containing protein</fullName>
    </recommendedName>
</protein>
<dbReference type="GO" id="GO:0070602">
    <property type="term" value="P:regulation of centromeric sister chromatid cohesion"/>
    <property type="evidence" value="ECO:0007669"/>
    <property type="project" value="TreeGrafter"/>
</dbReference>
<dbReference type="GO" id="GO:0030877">
    <property type="term" value="C:beta-catenin destruction complex"/>
    <property type="evidence" value="ECO:0007669"/>
    <property type="project" value="TreeGrafter"/>
</dbReference>
<dbReference type="GO" id="GO:0070411">
    <property type="term" value="F:I-SMAD binding"/>
    <property type="evidence" value="ECO:0007669"/>
    <property type="project" value="TreeGrafter"/>
</dbReference>
<dbReference type="AlphaFoldDB" id="A0AAV6YUS2"/>
<proteinExistence type="predicted"/>
<keyword evidence="4" id="KW-1185">Reference proteome</keyword>
<reference evidence="3" key="1">
    <citation type="thesis" date="2020" institute="ProQuest LLC" country="789 East Eisenhower Parkway, Ann Arbor, MI, USA">
        <title>Comparative Genomics and Chromosome Evolution.</title>
        <authorList>
            <person name="Mudd A.B."/>
        </authorList>
    </citation>
    <scope>NUCLEOTIDE SEQUENCE</scope>
    <source>
        <strain evidence="3">237g6f4</strain>
        <tissue evidence="3">Blood</tissue>
    </source>
</reference>
<comment type="caution">
    <text evidence="3">The sequence shown here is derived from an EMBL/GenBank/DDBJ whole genome shotgun (WGS) entry which is preliminary data.</text>
</comment>
<dbReference type="GO" id="GO:0005634">
    <property type="term" value="C:nucleus"/>
    <property type="evidence" value="ECO:0007669"/>
    <property type="project" value="TreeGrafter"/>
</dbReference>
<dbReference type="GO" id="GO:0019901">
    <property type="term" value="F:protein kinase binding"/>
    <property type="evidence" value="ECO:0007669"/>
    <property type="project" value="TreeGrafter"/>
</dbReference>
<dbReference type="PANTHER" id="PTHR46102">
    <property type="entry name" value="AXIN"/>
    <property type="match status" value="1"/>
</dbReference>
<organism evidence="3 4">
    <name type="scientific">Engystomops pustulosus</name>
    <name type="common">Tungara frog</name>
    <name type="synonym">Physalaemus pustulosus</name>
    <dbReference type="NCBI Taxonomy" id="76066"/>
    <lineage>
        <taxon>Eukaryota</taxon>
        <taxon>Metazoa</taxon>
        <taxon>Chordata</taxon>
        <taxon>Craniata</taxon>
        <taxon>Vertebrata</taxon>
        <taxon>Euteleostomi</taxon>
        <taxon>Amphibia</taxon>
        <taxon>Batrachia</taxon>
        <taxon>Anura</taxon>
        <taxon>Neobatrachia</taxon>
        <taxon>Hyloidea</taxon>
        <taxon>Leptodactylidae</taxon>
        <taxon>Leiuperinae</taxon>
        <taxon>Engystomops</taxon>
    </lineage>
</organism>
<evidence type="ECO:0000313" key="3">
    <source>
        <dbReference type="EMBL" id="KAG8540461.1"/>
    </source>
</evidence>
<dbReference type="GO" id="GO:0008013">
    <property type="term" value="F:beta-catenin binding"/>
    <property type="evidence" value="ECO:0007669"/>
    <property type="project" value="TreeGrafter"/>
</dbReference>
<gene>
    <name evidence="3" type="ORF">GDO81_019260</name>
</gene>
<dbReference type="GO" id="GO:0090090">
    <property type="term" value="P:negative regulation of canonical Wnt signaling pathway"/>
    <property type="evidence" value="ECO:0007669"/>
    <property type="project" value="InterPro"/>
</dbReference>
<sequence length="244" mass="27405">MPPLIPSSLRDAVTRVWCLQRTQRPPREMTPVEPARFAAELIVRLEKVRQEQETLQLITEEEEREECETPHDPQPLGSCEDDPQTILDEHLSRVLKTPGCQSPAAVGRSGVQTSRHVHHHHYIHQHQAAEPRRLVCPCCYVRTQRRGADPPLLHMDAAGGRCARREADAIVYLEERTSKHRSHSAQNIRRNPTRDSTRAASAERPGRHHQCSAPTGRSRQPPHPLLQDTAVVSVSTGGGAYDVT</sequence>
<dbReference type="Proteomes" id="UP000824782">
    <property type="component" value="Unassembled WGS sequence"/>
</dbReference>
<name>A0AAV6YUS2_ENGPU</name>
<dbReference type="GO" id="GO:0048468">
    <property type="term" value="P:cell development"/>
    <property type="evidence" value="ECO:0007669"/>
    <property type="project" value="TreeGrafter"/>
</dbReference>
<dbReference type="PANTHER" id="PTHR46102:SF1">
    <property type="entry name" value="AXIN-2"/>
    <property type="match status" value="1"/>
</dbReference>
<feature type="region of interest" description="Disordered" evidence="1">
    <location>
        <begin position="177"/>
        <end position="244"/>
    </location>
</feature>
<dbReference type="GO" id="GO:0005886">
    <property type="term" value="C:plasma membrane"/>
    <property type="evidence" value="ECO:0007669"/>
    <property type="project" value="TreeGrafter"/>
</dbReference>
<evidence type="ECO:0000256" key="1">
    <source>
        <dbReference type="SAM" id="MobiDB-lite"/>
    </source>
</evidence>
<accession>A0AAV6YUS2</accession>
<dbReference type="InterPro" id="IPR043581">
    <property type="entry name" value="Axin-like"/>
</dbReference>
<evidence type="ECO:0000259" key="2">
    <source>
        <dbReference type="Pfam" id="PF08833"/>
    </source>
</evidence>
<dbReference type="Pfam" id="PF08833">
    <property type="entry name" value="Axin_b-cat_bind"/>
    <property type="match status" value="1"/>
</dbReference>